<dbReference type="InterPro" id="IPR013788">
    <property type="entry name" value="Hemocyanin/hexamerin"/>
</dbReference>
<dbReference type="SUPFAM" id="SSF81296">
    <property type="entry name" value="E set domains"/>
    <property type="match status" value="1"/>
</dbReference>
<keyword evidence="4" id="KW-0964">Secreted</keyword>
<dbReference type="InterPro" id="IPR037020">
    <property type="entry name" value="Hemocyanin_C_sf"/>
</dbReference>
<sequence length="685" mass="79072">MTNMKNDLLLFFDRPREPCFLQKGENSIFQLPDEYYPKRYEKLSGMISNRFGKGVKRVIPVRKIALPNLEMPMELPYNAQFSLFIPRHREIAGKLIDIFLNMRNVDDLISICSYCQLRINPYMFNYCLTVALLHRPDTKGLSIPTLTQTFPDKFIDPKVFNRMRSEASVITTGKRMPVVIPRNLTASDEEPEQRLAYFREDIGINLHHWHWHLVYPPESANREIVAKDRRGELLYYMHQQIIARYNIERFCNDLPRVVPFGSNLRETIKEAYFPKLNSVVSSRTWQPRFENSVMRDLDRPLERIKLDLSEMETWRDRILQAIDSNSILLPNGTQMPLDEEKGIDILGDLMEASILTPNRAFYGDFHNMGHTVMSYIHDPDHRYLELFGVMGDPSTTMRDPLFYRWHGFIDDVFVLYKNKLPPYGNDKLDFPGIRVSSVSVEGKAGKNTFGTQWEQSTVELGRGMDFFPRGSVLATFTHLQHDEFDYVLEVDNSSGKKAMGTVRIFLAPITDEKGNKLAFNDQRKLMIELDKFSQDLAPGKNTIRRASIESSVTIPYERTFMDQNKRPGDPGTKEAAEFDFCGCGWPHHMLLPKGTQQGYPMILFVMVSNWADDAVIQDLVGTCKDAASYCGIRDRKYPDKRPMGFPFDRPVPAAVQTVNDFLRPNMAITDCKIRFTDAVRVRGAK</sequence>
<dbReference type="STRING" id="66420.A0A194Q0W8"/>
<evidence type="ECO:0000256" key="5">
    <source>
        <dbReference type="ARBA" id="ARBA00022723"/>
    </source>
</evidence>
<dbReference type="InterPro" id="IPR005203">
    <property type="entry name" value="Hemocyanin_C"/>
</dbReference>
<proteinExistence type="inferred from homology"/>
<dbReference type="InterPro" id="IPR005204">
    <property type="entry name" value="Hemocyanin_N"/>
</dbReference>
<dbReference type="InterPro" id="IPR014756">
    <property type="entry name" value="Ig_E-set"/>
</dbReference>
<dbReference type="Gene3D" id="1.10.1280.10">
    <property type="entry name" value="Di-copper center containing domain from catechol oxidase"/>
    <property type="match status" value="1"/>
</dbReference>
<comment type="subcellular location">
    <subcellularLocation>
        <location evidence="2">Secreted</location>
    </subcellularLocation>
</comment>
<dbReference type="Proteomes" id="UP000053268">
    <property type="component" value="Unassembled WGS sequence"/>
</dbReference>
<dbReference type="GO" id="GO:0046872">
    <property type="term" value="F:metal ion binding"/>
    <property type="evidence" value="ECO:0007669"/>
    <property type="project" value="UniProtKB-KW"/>
</dbReference>
<dbReference type="Gene3D" id="2.60.40.1520">
    <property type="entry name" value="Hemocyanin, C-terminal domain"/>
    <property type="match status" value="1"/>
</dbReference>
<name>A0A194Q0W8_PAPXU</name>
<dbReference type="GO" id="GO:0005576">
    <property type="term" value="C:extracellular region"/>
    <property type="evidence" value="ECO:0007669"/>
    <property type="project" value="UniProtKB-SubCell"/>
</dbReference>
<dbReference type="AlphaFoldDB" id="A0A194Q0W8"/>
<dbReference type="EMBL" id="KQ459582">
    <property type="protein sequence ID" value="KPI98958.1"/>
    <property type="molecule type" value="Genomic_DNA"/>
</dbReference>
<comment type="similarity">
    <text evidence="3">Belongs to the tyrosinase family.</text>
</comment>
<evidence type="ECO:0000259" key="10">
    <source>
        <dbReference type="PROSITE" id="PS00498"/>
    </source>
</evidence>
<evidence type="ECO:0000256" key="3">
    <source>
        <dbReference type="ARBA" id="ARBA00009928"/>
    </source>
</evidence>
<feature type="domain" description="Tyrosinase copper-binding" evidence="10">
    <location>
        <begin position="399"/>
        <end position="410"/>
    </location>
</feature>
<comment type="cofactor">
    <cofactor evidence="1">
        <name>Cu(2+)</name>
        <dbReference type="ChEBI" id="CHEBI:29036"/>
    </cofactor>
</comment>
<dbReference type="InterPro" id="IPR008922">
    <property type="entry name" value="Di-copper_centre_dom_sf"/>
</dbReference>
<dbReference type="FunFam" id="2.60.40.1520:FF:000001">
    <property type="entry name" value="Hemocyanin subunit 2"/>
    <property type="match status" value="1"/>
</dbReference>
<evidence type="ECO:0000256" key="8">
    <source>
        <dbReference type="ARBA" id="ARBA00023033"/>
    </source>
</evidence>
<keyword evidence="9" id="KW-1015">Disulfide bond</keyword>
<dbReference type="InterPro" id="IPR000896">
    <property type="entry name" value="Hemocyanin/hexamerin_mid_dom"/>
</dbReference>
<dbReference type="PROSITE" id="PS00498">
    <property type="entry name" value="TYROSINASE_2"/>
    <property type="match status" value="1"/>
</dbReference>
<keyword evidence="8" id="KW-0503">Monooxygenase</keyword>
<gene>
    <name evidence="11" type="ORF">RR46_10276</name>
</gene>
<dbReference type="PANTHER" id="PTHR11511:SF24">
    <property type="entry name" value="GH04080P"/>
    <property type="match status" value="1"/>
</dbReference>
<evidence type="ECO:0000313" key="11">
    <source>
        <dbReference type="EMBL" id="KPI98958.1"/>
    </source>
</evidence>
<evidence type="ECO:0000313" key="12">
    <source>
        <dbReference type="Proteomes" id="UP000053268"/>
    </source>
</evidence>
<evidence type="ECO:0000256" key="1">
    <source>
        <dbReference type="ARBA" id="ARBA00001973"/>
    </source>
</evidence>
<dbReference type="Pfam" id="PF03722">
    <property type="entry name" value="Hemocyanin_N"/>
    <property type="match status" value="1"/>
</dbReference>
<keyword evidence="12" id="KW-1185">Reference proteome</keyword>
<evidence type="ECO:0000256" key="4">
    <source>
        <dbReference type="ARBA" id="ARBA00022525"/>
    </source>
</evidence>
<keyword evidence="6" id="KW-0560">Oxidoreductase</keyword>
<protein>
    <submittedName>
        <fullName evidence="11">Phenoloxidase subunit 1</fullName>
    </submittedName>
</protein>
<keyword evidence="7" id="KW-0186">Copper</keyword>
<dbReference type="InterPro" id="IPR002227">
    <property type="entry name" value="Tyrosinase_Cu-bd"/>
</dbReference>
<dbReference type="PROSITE" id="PS00209">
    <property type="entry name" value="HEMOCYANIN_1"/>
    <property type="match status" value="1"/>
</dbReference>
<accession>A0A194Q0W8</accession>
<dbReference type="SUPFAM" id="SSF48050">
    <property type="entry name" value="Hemocyanin, N-terminal domain"/>
    <property type="match status" value="1"/>
</dbReference>
<dbReference type="PANTHER" id="PTHR11511">
    <property type="entry name" value="LARVAL STORAGE PROTEIN/PHENOLOXIDASE"/>
    <property type="match status" value="1"/>
</dbReference>
<evidence type="ECO:0000256" key="6">
    <source>
        <dbReference type="ARBA" id="ARBA00023002"/>
    </source>
</evidence>
<reference evidence="11 12" key="1">
    <citation type="journal article" date="2015" name="Nat. Commun.">
        <title>Outbred genome sequencing and CRISPR/Cas9 gene editing in butterflies.</title>
        <authorList>
            <person name="Li X."/>
            <person name="Fan D."/>
            <person name="Zhang W."/>
            <person name="Liu G."/>
            <person name="Zhang L."/>
            <person name="Zhao L."/>
            <person name="Fang X."/>
            <person name="Chen L."/>
            <person name="Dong Y."/>
            <person name="Chen Y."/>
            <person name="Ding Y."/>
            <person name="Zhao R."/>
            <person name="Feng M."/>
            <person name="Zhu Y."/>
            <person name="Feng Y."/>
            <person name="Jiang X."/>
            <person name="Zhu D."/>
            <person name="Xiang H."/>
            <person name="Feng X."/>
            <person name="Li S."/>
            <person name="Wang J."/>
            <person name="Zhang G."/>
            <person name="Kronforst M.R."/>
            <person name="Wang W."/>
        </authorList>
    </citation>
    <scope>NUCLEOTIDE SEQUENCE [LARGE SCALE GENOMIC DNA]</scope>
    <source>
        <strain evidence="11">Ya'a_city_454_Px</strain>
        <tissue evidence="11">Whole body</tissue>
    </source>
</reference>
<dbReference type="Gene3D" id="1.20.1370.10">
    <property type="entry name" value="Hemocyanin, N-terminal domain"/>
    <property type="match status" value="1"/>
</dbReference>
<dbReference type="PRINTS" id="PR00187">
    <property type="entry name" value="HAEMOCYANIN"/>
</dbReference>
<organism evidence="11 12">
    <name type="scientific">Papilio xuthus</name>
    <name type="common">Asian swallowtail butterfly</name>
    <dbReference type="NCBI Taxonomy" id="66420"/>
    <lineage>
        <taxon>Eukaryota</taxon>
        <taxon>Metazoa</taxon>
        <taxon>Ecdysozoa</taxon>
        <taxon>Arthropoda</taxon>
        <taxon>Hexapoda</taxon>
        <taxon>Insecta</taxon>
        <taxon>Pterygota</taxon>
        <taxon>Neoptera</taxon>
        <taxon>Endopterygota</taxon>
        <taxon>Lepidoptera</taxon>
        <taxon>Glossata</taxon>
        <taxon>Ditrysia</taxon>
        <taxon>Papilionoidea</taxon>
        <taxon>Papilionidae</taxon>
        <taxon>Papilioninae</taxon>
        <taxon>Papilio</taxon>
    </lineage>
</organism>
<dbReference type="FunFam" id="1.10.1280.10:FF:000004">
    <property type="entry name" value="Hemocyanin subunit 2"/>
    <property type="match status" value="1"/>
</dbReference>
<evidence type="ECO:0000256" key="7">
    <source>
        <dbReference type="ARBA" id="ARBA00023008"/>
    </source>
</evidence>
<dbReference type="Pfam" id="PF00372">
    <property type="entry name" value="Hemocyanin_M"/>
    <property type="match status" value="1"/>
</dbReference>
<dbReference type="Pfam" id="PF03723">
    <property type="entry name" value="Hemocyanin_C"/>
    <property type="match status" value="1"/>
</dbReference>
<evidence type="ECO:0000256" key="9">
    <source>
        <dbReference type="ARBA" id="ARBA00023157"/>
    </source>
</evidence>
<dbReference type="GO" id="GO:0006583">
    <property type="term" value="P:melanin biosynthetic process from tyrosine"/>
    <property type="evidence" value="ECO:0007669"/>
    <property type="project" value="UniProtKB-ARBA"/>
</dbReference>
<evidence type="ECO:0000256" key="2">
    <source>
        <dbReference type="ARBA" id="ARBA00004613"/>
    </source>
</evidence>
<dbReference type="PROSITE" id="PS00210">
    <property type="entry name" value="HEMOCYANIN_2"/>
    <property type="match status" value="1"/>
</dbReference>
<keyword evidence="5" id="KW-0479">Metal-binding</keyword>
<dbReference type="SUPFAM" id="SSF48056">
    <property type="entry name" value="Di-copper centre-containing domain"/>
    <property type="match status" value="1"/>
</dbReference>
<dbReference type="GO" id="GO:0004503">
    <property type="term" value="F:tyrosinase activity"/>
    <property type="evidence" value="ECO:0007669"/>
    <property type="project" value="UniProtKB-ARBA"/>
</dbReference>
<dbReference type="InterPro" id="IPR036697">
    <property type="entry name" value="Hemocyanin_N_sf"/>
</dbReference>